<keyword evidence="1" id="KW-0946">Virion</keyword>
<accession>A0A8K1U1T8</accession>
<name>A0A8K1U1T8_9VIRU</name>
<sequence>MSQRLQLCICSSLYRKRNQGSWECLCSASIIKSRILLDSTYKHWYITPGKLKSELTLCSEGLIERFLKSLSQEKVQEYKRVVPGIVARVLKQRKSVLADLTREEGDSTSMAPGKKSEKPKIEDAEVVLTETYKAALNSILNSPLAAVTDAFTELLEVLLKTFEYRGFDVKKIQQIVAYRQSLIPLGETIYLSEDQKSKLPIGGVDNLNNVILFSIAIFNHRGNNLEAIRSGLTPNVLHTFDAFINHLVLRSNVLEKGSKAKNPNVLTLARIAAAFPIHALKLAIQEQNVRKVVNLADIGLTFGPLGKALSHPVAPSVLDEAMIKSHAVFITFLTSYRLNQLIGGKNKVDPDRLWLFHKAALASPAVKRADRTAFWATVVKVEDQPALLACGLAAKVVLKDLIADELLEEIEAYTLPEVQDGE</sequence>
<reference evidence="1" key="1">
    <citation type="journal article" date="2021" name="Mol. Ecol.">
        <title>Metagenomic analysis reveals Culex mosquito virome diversity and Japanese encephalitis genotype V in the Republic of Korea.</title>
        <authorList>
            <person name="Sanborn M.A."/>
            <person name="Wuertz K.M."/>
            <person name="Kim H.C."/>
            <person name="Yang Y."/>
            <person name="Li T."/>
            <person name="Pollett S.D."/>
            <person name="Jarman R.G."/>
            <person name="Berry I.M."/>
            <person name="Klein T.A."/>
            <person name="Hang J."/>
        </authorList>
    </citation>
    <scope>NUCLEOTIDE SEQUENCE</scope>
    <source>
        <strain evidence="1">A18.3210</strain>
    </source>
</reference>
<proteinExistence type="predicted"/>
<dbReference type="GO" id="GO:0019013">
    <property type="term" value="C:viral nucleocapsid"/>
    <property type="evidence" value="ECO:0007669"/>
    <property type="project" value="UniProtKB-KW"/>
</dbReference>
<evidence type="ECO:0000313" key="1">
    <source>
        <dbReference type="EMBL" id="UGO57090.1"/>
    </source>
</evidence>
<dbReference type="EMBL" id="MT568527">
    <property type="protein sequence ID" value="UGO57090.1"/>
    <property type="molecule type" value="Genomic_RNA"/>
</dbReference>
<keyword evidence="1" id="KW-0543">Viral nucleoprotein</keyword>
<organism evidence="1">
    <name type="scientific">Pyongtaek Culex Bunyavirus</name>
    <dbReference type="NCBI Taxonomy" id="2902615"/>
    <lineage>
        <taxon>Viruses</taxon>
        <taxon>Riboviria</taxon>
        <taxon>Orthornavirae</taxon>
        <taxon>Negarnaviricota</taxon>
        <taxon>Polyploviricotina</taxon>
        <taxon>Ellioviricetes</taxon>
        <taxon>Bunyavirales</taxon>
    </lineage>
</organism>
<protein>
    <submittedName>
        <fullName evidence="1">Nucleocapsid protein</fullName>
    </submittedName>
</protein>